<evidence type="ECO:0000313" key="11">
    <source>
        <dbReference type="Proteomes" id="UP001205906"/>
    </source>
</evidence>
<evidence type="ECO:0000256" key="8">
    <source>
        <dbReference type="SAM" id="Phobius"/>
    </source>
</evidence>
<feature type="transmembrane region" description="Helical" evidence="8">
    <location>
        <begin position="309"/>
        <end position="328"/>
    </location>
</feature>
<proteinExistence type="inferred from homology"/>
<keyword evidence="5 8" id="KW-1133">Transmembrane helix</keyword>
<feature type="transmembrane region" description="Helical" evidence="8">
    <location>
        <begin position="33"/>
        <end position="56"/>
    </location>
</feature>
<feature type="domain" description="NADH:quinone oxidoreductase/Mrp antiporter transmembrane" evidence="9">
    <location>
        <begin position="133"/>
        <end position="434"/>
    </location>
</feature>
<feature type="transmembrane region" description="Helical" evidence="8">
    <location>
        <begin position="241"/>
        <end position="264"/>
    </location>
</feature>
<feature type="transmembrane region" description="Helical" evidence="8">
    <location>
        <begin position="276"/>
        <end position="297"/>
    </location>
</feature>
<dbReference type="PRINTS" id="PR01437">
    <property type="entry name" value="NUOXDRDTASE4"/>
</dbReference>
<keyword evidence="6 8" id="KW-0472">Membrane</keyword>
<feature type="transmembrane region" description="Helical" evidence="8">
    <location>
        <begin position="210"/>
        <end position="229"/>
    </location>
</feature>
<reference evidence="10 11" key="1">
    <citation type="submission" date="2022-06" db="EMBL/GenBank/DDBJ databases">
        <title>Mesorhizobium sp. strain RP14 Genome sequencing and assembly.</title>
        <authorList>
            <person name="Kim I."/>
        </authorList>
    </citation>
    <scope>NUCLEOTIDE SEQUENCE [LARGE SCALE GENOMIC DNA]</scope>
    <source>
        <strain evidence="11">RP14(2022)</strain>
    </source>
</reference>
<dbReference type="PANTHER" id="PTHR42703:SF1">
    <property type="entry name" value="NA(+)_H(+) ANTIPORTER SUBUNIT D1"/>
    <property type="match status" value="1"/>
</dbReference>
<keyword evidence="11" id="KW-1185">Reference proteome</keyword>
<dbReference type="InterPro" id="IPR003918">
    <property type="entry name" value="NADH_UbQ_OxRdtase"/>
</dbReference>
<feature type="transmembrane region" description="Helical" evidence="8">
    <location>
        <begin position="138"/>
        <end position="154"/>
    </location>
</feature>
<comment type="subcellular location">
    <subcellularLocation>
        <location evidence="1">Cell membrane</location>
        <topology evidence="1">Multi-pass membrane protein</topology>
    </subcellularLocation>
    <subcellularLocation>
        <location evidence="7">Membrane</location>
        <topology evidence="7">Multi-pass membrane protein</topology>
    </subcellularLocation>
</comment>
<evidence type="ECO:0000256" key="2">
    <source>
        <dbReference type="ARBA" id="ARBA00005346"/>
    </source>
</evidence>
<evidence type="ECO:0000256" key="1">
    <source>
        <dbReference type="ARBA" id="ARBA00004651"/>
    </source>
</evidence>
<dbReference type="RefSeq" id="WP_252816342.1">
    <property type="nucleotide sequence ID" value="NZ_JAMXQS010000002.1"/>
</dbReference>
<name>A0ABT1C2G9_9HYPH</name>
<evidence type="ECO:0000256" key="4">
    <source>
        <dbReference type="ARBA" id="ARBA00022692"/>
    </source>
</evidence>
<feature type="transmembrane region" description="Helical" evidence="8">
    <location>
        <begin position="76"/>
        <end position="103"/>
    </location>
</feature>
<dbReference type="InterPro" id="IPR001750">
    <property type="entry name" value="ND/Mrp_TM"/>
</dbReference>
<evidence type="ECO:0000256" key="6">
    <source>
        <dbReference type="ARBA" id="ARBA00023136"/>
    </source>
</evidence>
<comment type="caution">
    <text evidence="10">The sequence shown here is derived from an EMBL/GenBank/DDBJ whole genome shotgun (WGS) entry which is preliminary data.</text>
</comment>
<evidence type="ECO:0000259" key="9">
    <source>
        <dbReference type="Pfam" id="PF00361"/>
    </source>
</evidence>
<dbReference type="PANTHER" id="PTHR42703">
    <property type="entry name" value="NADH DEHYDROGENASE"/>
    <property type="match status" value="1"/>
</dbReference>
<evidence type="ECO:0000256" key="3">
    <source>
        <dbReference type="ARBA" id="ARBA00022475"/>
    </source>
</evidence>
<dbReference type="NCBIfam" id="NF009309">
    <property type="entry name" value="PRK12666.1"/>
    <property type="match status" value="1"/>
</dbReference>
<accession>A0ABT1C2G9</accession>
<evidence type="ECO:0000256" key="7">
    <source>
        <dbReference type="RuleBase" id="RU000320"/>
    </source>
</evidence>
<evidence type="ECO:0000256" key="5">
    <source>
        <dbReference type="ARBA" id="ARBA00022989"/>
    </source>
</evidence>
<feature type="transmembrane region" description="Helical" evidence="8">
    <location>
        <begin position="115"/>
        <end position="132"/>
    </location>
</feature>
<dbReference type="Proteomes" id="UP001205906">
    <property type="component" value="Unassembled WGS sequence"/>
</dbReference>
<feature type="transmembrane region" description="Helical" evidence="8">
    <location>
        <begin position="398"/>
        <end position="422"/>
    </location>
</feature>
<sequence>MTGWSAHLAVMPVALPMLAAAFLLLFNEDRRRLKAIVTIATVAALVVVSALLLQSVSAGSAVPAWVYVPGNWPTPFAITLVVDRLSAMMLVLSSILSLGTLLFSLARWAWAGPRFLAFFLLLVAGVNGALLTGDLFNLFVFFEVMLAASYGLLLHGSGEKRVRMGLAYVAVNLTASMLFLIGVSLVYGATGTLNMADLARRLSDLPPENQTLFAVASAVLGTAFLVKASMWPLGFWLPRTYAAASAPAAAVFAILSKVGVYVVLRLSLLLFGTDAGAFAGFGADWLFVGGILTVLFGTAGAMAARNLPYAAGCCVMISSGTVLAALGFGTDAALGGALFYMAGSILAGGALFLLAEILEREAPEAALAADARVFADEYEDPFGSTTVEENGPVIPAAIALASAGFLICGLLLAGIPPFAGFIGKLTIFLGALPREGSLSGAAWTLIAVLTLSSFGVLMTLLRFGVAYLWTPGDGTKLPVVRIVEFSGIATLLLACILLTLWSEKGLAYADGAVSWLRDPGAYVRAVMEHQPWHGDASPGNAPQGDTP</sequence>
<keyword evidence="3" id="KW-1003">Cell membrane</keyword>
<feature type="transmembrane region" description="Helical" evidence="8">
    <location>
        <begin position="166"/>
        <end position="190"/>
    </location>
</feature>
<protein>
    <submittedName>
        <fullName evidence="10">Monovalent cation/H+ antiporter subunit D</fullName>
    </submittedName>
</protein>
<feature type="transmembrane region" description="Helical" evidence="8">
    <location>
        <begin position="482"/>
        <end position="501"/>
    </location>
</feature>
<keyword evidence="4 7" id="KW-0812">Transmembrane</keyword>
<feature type="transmembrane region" description="Helical" evidence="8">
    <location>
        <begin position="334"/>
        <end position="355"/>
    </location>
</feature>
<feature type="transmembrane region" description="Helical" evidence="8">
    <location>
        <begin position="6"/>
        <end position="26"/>
    </location>
</feature>
<dbReference type="InterPro" id="IPR050586">
    <property type="entry name" value="CPA3_Na-H_Antiporter_D"/>
</dbReference>
<gene>
    <name evidence="10" type="ORF">NGM99_04320</name>
</gene>
<dbReference type="EMBL" id="JAMXQS010000002">
    <property type="protein sequence ID" value="MCO6049015.1"/>
    <property type="molecule type" value="Genomic_DNA"/>
</dbReference>
<dbReference type="Pfam" id="PF00361">
    <property type="entry name" value="Proton_antipo_M"/>
    <property type="match status" value="1"/>
</dbReference>
<comment type="similarity">
    <text evidence="2">Belongs to the CPA3 antiporters (TC 2.A.63) subunit D family.</text>
</comment>
<feature type="transmembrane region" description="Helical" evidence="8">
    <location>
        <begin position="442"/>
        <end position="470"/>
    </location>
</feature>
<evidence type="ECO:0000313" key="10">
    <source>
        <dbReference type="EMBL" id="MCO6049015.1"/>
    </source>
</evidence>
<organism evidence="10 11">
    <name type="scientific">Mesorhizobium liriopis</name>
    <dbReference type="NCBI Taxonomy" id="2953882"/>
    <lineage>
        <taxon>Bacteria</taxon>
        <taxon>Pseudomonadati</taxon>
        <taxon>Pseudomonadota</taxon>
        <taxon>Alphaproteobacteria</taxon>
        <taxon>Hyphomicrobiales</taxon>
        <taxon>Phyllobacteriaceae</taxon>
        <taxon>Mesorhizobium</taxon>
    </lineage>
</organism>